<dbReference type="EnsemblPlants" id="HORVU.MOREX.r3.2HG0164530.1">
    <property type="protein sequence ID" value="HORVU.MOREX.r3.2HG0164530.1.CDS1"/>
    <property type="gene ID" value="HORVU.MOREX.r3.2HG0164530"/>
</dbReference>
<reference evidence="1" key="3">
    <citation type="submission" date="2022-01" db="UniProtKB">
        <authorList>
            <consortium name="EnsemblPlants"/>
        </authorList>
    </citation>
    <scope>IDENTIFICATION</scope>
    <source>
        <strain evidence="1">subsp. vulgare</strain>
    </source>
</reference>
<reference evidence="2" key="1">
    <citation type="journal article" date="2012" name="Nature">
        <title>A physical, genetic and functional sequence assembly of the barley genome.</title>
        <authorList>
            <consortium name="The International Barley Genome Sequencing Consortium"/>
            <person name="Mayer K.F."/>
            <person name="Waugh R."/>
            <person name="Brown J.W."/>
            <person name="Schulman A."/>
            <person name="Langridge P."/>
            <person name="Platzer M."/>
            <person name="Fincher G.B."/>
            <person name="Muehlbauer G.J."/>
            <person name="Sato K."/>
            <person name="Close T.J."/>
            <person name="Wise R.P."/>
            <person name="Stein N."/>
        </authorList>
    </citation>
    <scope>NUCLEOTIDE SEQUENCE [LARGE SCALE GENOMIC DNA]</scope>
    <source>
        <strain evidence="2">cv. Morex</strain>
    </source>
</reference>
<reference evidence="1" key="2">
    <citation type="submission" date="2020-10" db="EMBL/GenBank/DDBJ databases">
        <authorList>
            <person name="Scholz U."/>
            <person name="Mascher M."/>
            <person name="Fiebig A."/>
        </authorList>
    </citation>
    <scope>NUCLEOTIDE SEQUENCE [LARGE SCALE GENOMIC DNA]</scope>
    <source>
        <strain evidence="1">cv. Morex</strain>
    </source>
</reference>
<dbReference type="Gramene" id="HORVU.MOREX.r3.2HG0164530.1">
    <property type="protein sequence ID" value="HORVU.MOREX.r3.2HG0164530.1.CDS1"/>
    <property type="gene ID" value="HORVU.MOREX.r3.2HG0164530"/>
</dbReference>
<sequence>MVAAGPRLPCLYVEGPGSGAVTPLARRGRLAAVRAVDLTSQPRRRRNPVDVGVRRRLLRSPVRAIWHLPSSPVRHAGQPGRAVIPWVAGFVQEVLVVAGI</sequence>
<accession>A0A8I6WUS0</accession>
<keyword evidence="2" id="KW-1185">Reference proteome</keyword>
<dbReference type="Proteomes" id="UP000011116">
    <property type="component" value="Chromosome 2H"/>
</dbReference>
<evidence type="ECO:0000313" key="2">
    <source>
        <dbReference type="Proteomes" id="UP000011116"/>
    </source>
</evidence>
<evidence type="ECO:0000313" key="1">
    <source>
        <dbReference type="EnsemblPlants" id="HORVU.MOREX.r3.2HG0164530.1.CDS1"/>
    </source>
</evidence>
<proteinExistence type="predicted"/>
<dbReference type="AlphaFoldDB" id="A0A8I6WUS0"/>
<name>A0A8I6WUS0_HORVV</name>
<protein>
    <submittedName>
        <fullName evidence="1">Uncharacterized protein</fullName>
    </submittedName>
</protein>
<organism evidence="1 2">
    <name type="scientific">Hordeum vulgare subsp. vulgare</name>
    <name type="common">Domesticated barley</name>
    <dbReference type="NCBI Taxonomy" id="112509"/>
    <lineage>
        <taxon>Eukaryota</taxon>
        <taxon>Viridiplantae</taxon>
        <taxon>Streptophyta</taxon>
        <taxon>Embryophyta</taxon>
        <taxon>Tracheophyta</taxon>
        <taxon>Spermatophyta</taxon>
        <taxon>Magnoliopsida</taxon>
        <taxon>Liliopsida</taxon>
        <taxon>Poales</taxon>
        <taxon>Poaceae</taxon>
        <taxon>BOP clade</taxon>
        <taxon>Pooideae</taxon>
        <taxon>Triticodae</taxon>
        <taxon>Triticeae</taxon>
        <taxon>Hordeinae</taxon>
        <taxon>Hordeum</taxon>
    </lineage>
</organism>